<feature type="active site" evidence="5 6">
    <location>
        <position position="296"/>
    </location>
</feature>
<comment type="subcellular location">
    <subcellularLocation>
        <location evidence="5">Cytoplasm</location>
    </subcellularLocation>
</comment>
<keyword evidence="1 5" id="KW-0963">Cytoplasm</keyword>
<evidence type="ECO:0000256" key="6">
    <source>
        <dbReference type="PROSITE-ProRule" id="PRU00050"/>
    </source>
</evidence>
<evidence type="ECO:0000259" key="8">
    <source>
        <dbReference type="PROSITE" id="PS50110"/>
    </source>
</evidence>
<feature type="domain" description="Response regulatory" evidence="8">
    <location>
        <begin position="3"/>
        <end position="120"/>
    </location>
</feature>
<dbReference type="Gene3D" id="3.40.50.180">
    <property type="entry name" value="Methylesterase CheB, C-terminal domain"/>
    <property type="match status" value="1"/>
</dbReference>
<dbReference type="InterPro" id="IPR000673">
    <property type="entry name" value="Sig_transdc_resp-reg_Me-estase"/>
</dbReference>
<dbReference type="EC" id="3.1.1.61" evidence="5"/>
<comment type="similarity">
    <text evidence="5">Belongs to the CheB family.</text>
</comment>
<gene>
    <name evidence="5" type="primary">cheB</name>
    <name evidence="10" type="ORF">SAMN05216240_0814</name>
</gene>
<dbReference type="Pfam" id="PF01339">
    <property type="entry name" value="CheB_methylest"/>
    <property type="match status" value="1"/>
</dbReference>
<keyword evidence="3 5" id="KW-0378">Hydrolase</keyword>
<evidence type="ECO:0000259" key="9">
    <source>
        <dbReference type="PROSITE" id="PS50122"/>
    </source>
</evidence>
<comment type="catalytic activity">
    <reaction evidence="5">
        <text>L-glutaminyl-[protein] + H2O = L-glutamyl-[protein] + NH4(+)</text>
        <dbReference type="Rhea" id="RHEA:16441"/>
        <dbReference type="Rhea" id="RHEA-COMP:10207"/>
        <dbReference type="Rhea" id="RHEA-COMP:10208"/>
        <dbReference type="ChEBI" id="CHEBI:15377"/>
        <dbReference type="ChEBI" id="CHEBI:28938"/>
        <dbReference type="ChEBI" id="CHEBI:29973"/>
        <dbReference type="ChEBI" id="CHEBI:30011"/>
        <dbReference type="EC" id="3.5.1.44"/>
    </reaction>
</comment>
<evidence type="ECO:0000256" key="2">
    <source>
        <dbReference type="ARBA" id="ARBA00022500"/>
    </source>
</evidence>
<comment type="function">
    <text evidence="5">Involved in chemotaxis. Part of a chemotaxis signal transduction system that modulates chemotaxis in response to various stimuli. Catalyzes the demethylation of specific methylglutamate residues introduced into the chemoreceptors (methyl-accepting chemotaxis proteins or MCP) by CheR. Also mediates the irreversible deamidation of specific glutamine residues to glutamic acid.</text>
</comment>
<dbReference type="InterPro" id="IPR011006">
    <property type="entry name" value="CheY-like_superfamily"/>
</dbReference>
<dbReference type="PANTHER" id="PTHR42872">
    <property type="entry name" value="PROTEIN-GLUTAMATE METHYLESTERASE/PROTEIN-GLUTAMINE GLUTAMINASE"/>
    <property type="match status" value="1"/>
</dbReference>
<dbReference type="CDD" id="cd17541">
    <property type="entry name" value="REC_CheB-like"/>
    <property type="match status" value="1"/>
</dbReference>
<dbReference type="CDD" id="cd16432">
    <property type="entry name" value="CheB_Rec"/>
    <property type="match status" value="1"/>
</dbReference>
<dbReference type="EC" id="3.5.1.44" evidence="5"/>
<keyword evidence="5 7" id="KW-0597">Phosphoprotein</keyword>
<feature type="domain" description="CheB-type methylesterase" evidence="9">
    <location>
        <begin position="164"/>
        <end position="354"/>
    </location>
</feature>
<reference evidence="10 11" key="1">
    <citation type="submission" date="2017-05" db="EMBL/GenBank/DDBJ databases">
        <authorList>
            <person name="Varghese N."/>
            <person name="Submissions S."/>
        </authorList>
    </citation>
    <scope>NUCLEOTIDE SEQUENCE [LARGE SCALE GENOMIC DNA]</scope>
    <source>
        <strain evidence="10 11">MACB1020</strain>
    </source>
</reference>
<dbReference type="PROSITE" id="PS50110">
    <property type="entry name" value="RESPONSE_REGULATORY"/>
    <property type="match status" value="1"/>
</dbReference>
<dbReference type="PIRSF" id="PIRSF000876">
    <property type="entry name" value="RR_chemtxs_CheB"/>
    <property type="match status" value="1"/>
</dbReference>
<dbReference type="GeneID" id="31773587"/>
<dbReference type="Proteomes" id="UP000196803">
    <property type="component" value="Unassembled WGS sequence"/>
</dbReference>
<comment type="PTM">
    <text evidence="5">Phosphorylated by CheA. Phosphorylation of the N-terminal regulatory domain activates the methylesterase activity.</text>
</comment>
<name>A0ABY1S6I9_CALBS</name>
<dbReference type="InterPro" id="IPR035909">
    <property type="entry name" value="CheB_C"/>
</dbReference>
<dbReference type="RefSeq" id="WP_015908567.1">
    <property type="nucleotide sequence ID" value="NZ_FUZJ01000001.1"/>
</dbReference>
<evidence type="ECO:0000256" key="7">
    <source>
        <dbReference type="PROSITE-ProRule" id="PRU00169"/>
    </source>
</evidence>
<evidence type="ECO:0000256" key="3">
    <source>
        <dbReference type="ARBA" id="ARBA00022801"/>
    </source>
</evidence>
<evidence type="ECO:0000256" key="4">
    <source>
        <dbReference type="ARBA" id="ARBA00048267"/>
    </source>
</evidence>
<proteinExistence type="inferred from homology"/>
<dbReference type="SMART" id="SM00448">
    <property type="entry name" value="REC"/>
    <property type="match status" value="1"/>
</dbReference>
<dbReference type="HAMAP" id="MF_00099">
    <property type="entry name" value="CheB_chemtxs"/>
    <property type="match status" value="1"/>
</dbReference>
<evidence type="ECO:0000313" key="10">
    <source>
        <dbReference type="EMBL" id="SMR92090.1"/>
    </source>
</evidence>
<evidence type="ECO:0000256" key="5">
    <source>
        <dbReference type="HAMAP-Rule" id="MF_00099"/>
    </source>
</evidence>
<comment type="caution">
    <text evidence="10">The sequence shown here is derived from an EMBL/GenBank/DDBJ whole genome shotgun (WGS) entry which is preliminary data.</text>
</comment>
<evidence type="ECO:0000313" key="11">
    <source>
        <dbReference type="Proteomes" id="UP000196803"/>
    </source>
</evidence>
<keyword evidence="11" id="KW-1185">Reference proteome</keyword>
<organism evidence="10 11">
    <name type="scientific">Caldicellulosiruptor bescii</name>
    <name type="common">Anaerocellum thermophilum</name>
    <dbReference type="NCBI Taxonomy" id="31899"/>
    <lineage>
        <taxon>Bacteria</taxon>
        <taxon>Bacillati</taxon>
        <taxon>Bacillota</taxon>
        <taxon>Bacillota incertae sedis</taxon>
        <taxon>Caldicellulosiruptorales</taxon>
        <taxon>Caldicellulosiruptoraceae</taxon>
        <taxon>Caldicellulosiruptor</taxon>
    </lineage>
</organism>
<comment type="catalytic activity">
    <reaction evidence="4 5">
        <text>[protein]-L-glutamate 5-O-methyl ester + H2O = L-glutamyl-[protein] + methanol + H(+)</text>
        <dbReference type="Rhea" id="RHEA:23236"/>
        <dbReference type="Rhea" id="RHEA-COMP:10208"/>
        <dbReference type="Rhea" id="RHEA-COMP:10311"/>
        <dbReference type="ChEBI" id="CHEBI:15377"/>
        <dbReference type="ChEBI" id="CHEBI:15378"/>
        <dbReference type="ChEBI" id="CHEBI:17790"/>
        <dbReference type="ChEBI" id="CHEBI:29973"/>
        <dbReference type="ChEBI" id="CHEBI:82795"/>
        <dbReference type="EC" id="3.1.1.61"/>
    </reaction>
</comment>
<dbReference type="PROSITE" id="PS50122">
    <property type="entry name" value="CHEB"/>
    <property type="match status" value="1"/>
</dbReference>
<dbReference type="Pfam" id="PF00072">
    <property type="entry name" value="Response_reg"/>
    <property type="match status" value="1"/>
</dbReference>
<dbReference type="InterPro" id="IPR001789">
    <property type="entry name" value="Sig_transdc_resp-reg_receiver"/>
</dbReference>
<feature type="active site" evidence="5 6">
    <location>
        <position position="173"/>
    </location>
</feature>
<accession>A0ABY1S6I9</accession>
<dbReference type="NCBIfam" id="NF001965">
    <property type="entry name" value="PRK00742.1"/>
    <property type="match status" value="1"/>
</dbReference>
<comment type="domain">
    <text evidence="5">Contains a C-terminal catalytic domain, and an N-terminal region which modulates catalytic activity.</text>
</comment>
<dbReference type="EMBL" id="FXXC01000001">
    <property type="protein sequence ID" value="SMR92090.1"/>
    <property type="molecule type" value="Genomic_DNA"/>
</dbReference>
<keyword evidence="2 5" id="KW-0145">Chemotaxis</keyword>
<protein>
    <recommendedName>
        <fullName evidence="5">Protein-glutamate methylesterase/protein-glutamine glutaminase</fullName>
        <ecNumber evidence="5">3.1.1.61</ecNumber>
        <ecNumber evidence="5">3.5.1.44</ecNumber>
    </recommendedName>
</protein>
<sequence length="355" mass="39262">MIKVLVVDDSAFMRKKLTEILESDPEIEVIATARDGEDAIRKAEEYLPDVITLDINMPRMDGLTALRILMQKKIAPVVMVSSLTQEGAEITLKALEMGAFDFVPKPGGTISLDIDKVKEDIIEKVKAAATSSKKFVVRKELAKKTLFDVSARPTISTQHEEQKPFKAIVIGISTGGPKTIMDVLPYLPSNLNACVFLIQHMPPTFTAQYAKRLNENCQIEVIEASAGMKVEKSKCYVGKGGYHLTLYGTNIEDLRIRLTQKPEHRFMPSVDVCMMSVLEKFQENTIGVLMTGMGDDGADAMVKIRQRGGITIAESEETAIVFGMPREAILRGGADYVLPSYKIAEKLIELVGQEY</sequence>
<dbReference type="SUPFAM" id="SSF52738">
    <property type="entry name" value="Methylesterase CheB, C-terminal domain"/>
    <property type="match status" value="1"/>
</dbReference>
<dbReference type="InterPro" id="IPR008248">
    <property type="entry name" value="CheB-like"/>
</dbReference>
<dbReference type="SUPFAM" id="SSF52172">
    <property type="entry name" value="CheY-like"/>
    <property type="match status" value="1"/>
</dbReference>
<feature type="modified residue" description="4-aspartylphosphate" evidence="5 7">
    <location>
        <position position="54"/>
    </location>
</feature>
<dbReference type="Gene3D" id="3.40.50.2300">
    <property type="match status" value="1"/>
</dbReference>
<dbReference type="PANTHER" id="PTHR42872:SF6">
    <property type="entry name" value="PROTEIN-GLUTAMATE METHYLESTERASE_PROTEIN-GLUTAMINE GLUTAMINASE"/>
    <property type="match status" value="1"/>
</dbReference>
<feature type="active site" evidence="5 6">
    <location>
        <position position="200"/>
    </location>
</feature>
<evidence type="ECO:0000256" key="1">
    <source>
        <dbReference type="ARBA" id="ARBA00022490"/>
    </source>
</evidence>